<dbReference type="Proteomes" id="UP000178911">
    <property type="component" value="Unassembled WGS sequence"/>
</dbReference>
<dbReference type="EMBL" id="MGKJ01000018">
    <property type="protein sequence ID" value="OGN23562.1"/>
    <property type="molecule type" value="Genomic_DNA"/>
</dbReference>
<accession>A0A1F8GDV3</accession>
<feature type="region of interest" description="Disordered" evidence="1">
    <location>
        <begin position="1"/>
        <end position="27"/>
    </location>
</feature>
<feature type="compositionally biased region" description="Basic and acidic residues" evidence="1">
    <location>
        <begin position="12"/>
        <end position="27"/>
    </location>
</feature>
<evidence type="ECO:0000256" key="1">
    <source>
        <dbReference type="SAM" id="MobiDB-lite"/>
    </source>
</evidence>
<evidence type="ECO:0000313" key="3">
    <source>
        <dbReference type="Proteomes" id="UP000178911"/>
    </source>
</evidence>
<protein>
    <submittedName>
        <fullName evidence="2">Uncharacterized protein</fullName>
    </submittedName>
</protein>
<comment type="caution">
    <text evidence="2">The sequence shown here is derived from an EMBL/GenBank/DDBJ whole genome shotgun (WGS) entry which is preliminary data.</text>
</comment>
<organism evidence="2 3">
    <name type="scientific">Candidatus Yanofskybacteria bacterium RIFCSPLOWO2_01_FULL_43_22</name>
    <dbReference type="NCBI Taxonomy" id="1802695"/>
    <lineage>
        <taxon>Bacteria</taxon>
        <taxon>Candidatus Yanofskyibacteriota</taxon>
    </lineage>
</organism>
<gene>
    <name evidence="2" type="ORF">A3A13_03220</name>
</gene>
<proteinExistence type="predicted"/>
<sequence>MNSIPSVLKPRHLPEYLEGRTPKEKHPFHFRKNRARANQKSKGHFSLGLPSGARRWRGFRSLRIFDKVGSSEVIKTLQFCRKRR</sequence>
<dbReference type="AlphaFoldDB" id="A0A1F8GDV3"/>
<name>A0A1F8GDV3_9BACT</name>
<evidence type="ECO:0000313" key="2">
    <source>
        <dbReference type="EMBL" id="OGN23562.1"/>
    </source>
</evidence>
<reference evidence="2 3" key="1">
    <citation type="journal article" date="2016" name="Nat. Commun.">
        <title>Thousands of microbial genomes shed light on interconnected biogeochemical processes in an aquifer system.</title>
        <authorList>
            <person name="Anantharaman K."/>
            <person name="Brown C.T."/>
            <person name="Hug L.A."/>
            <person name="Sharon I."/>
            <person name="Castelle C.J."/>
            <person name="Probst A.J."/>
            <person name="Thomas B.C."/>
            <person name="Singh A."/>
            <person name="Wilkins M.J."/>
            <person name="Karaoz U."/>
            <person name="Brodie E.L."/>
            <person name="Williams K.H."/>
            <person name="Hubbard S.S."/>
            <person name="Banfield J.F."/>
        </authorList>
    </citation>
    <scope>NUCLEOTIDE SEQUENCE [LARGE SCALE GENOMIC DNA]</scope>
</reference>